<protein>
    <submittedName>
        <fullName evidence="3">XRE family transcriptional regulator</fullName>
    </submittedName>
</protein>
<dbReference type="Proteomes" id="UP000292685">
    <property type="component" value="Unassembled WGS sequence"/>
</dbReference>
<proteinExistence type="predicted"/>
<dbReference type="CDD" id="cd00093">
    <property type="entry name" value="HTH_XRE"/>
    <property type="match status" value="1"/>
</dbReference>
<dbReference type="GO" id="GO:0003700">
    <property type="term" value="F:DNA-binding transcription factor activity"/>
    <property type="evidence" value="ECO:0007669"/>
    <property type="project" value="TreeGrafter"/>
</dbReference>
<dbReference type="InterPro" id="IPR050807">
    <property type="entry name" value="TransReg_Diox_bact_type"/>
</dbReference>
<keyword evidence="4" id="KW-1185">Reference proteome</keyword>
<dbReference type="AlphaFoldDB" id="A0A4V2G9Y7"/>
<dbReference type="InterPro" id="IPR013096">
    <property type="entry name" value="Cupin_2"/>
</dbReference>
<organism evidence="3 4">
    <name type="scientific">Zhihengliuella halotolerans</name>
    <dbReference type="NCBI Taxonomy" id="370736"/>
    <lineage>
        <taxon>Bacteria</taxon>
        <taxon>Bacillati</taxon>
        <taxon>Actinomycetota</taxon>
        <taxon>Actinomycetes</taxon>
        <taxon>Micrococcales</taxon>
        <taxon>Micrococcaceae</taxon>
        <taxon>Zhihengliuella</taxon>
    </lineage>
</organism>
<dbReference type="SMART" id="SM00530">
    <property type="entry name" value="HTH_XRE"/>
    <property type="match status" value="1"/>
</dbReference>
<keyword evidence="1" id="KW-0238">DNA-binding</keyword>
<evidence type="ECO:0000313" key="3">
    <source>
        <dbReference type="EMBL" id="RZU62226.1"/>
    </source>
</evidence>
<dbReference type="InterPro" id="IPR001387">
    <property type="entry name" value="Cro/C1-type_HTH"/>
</dbReference>
<evidence type="ECO:0000259" key="2">
    <source>
        <dbReference type="PROSITE" id="PS50943"/>
    </source>
</evidence>
<dbReference type="PROSITE" id="PS50943">
    <property type="entry name" value="HTH_CROC1"/>
    <property type="match status" value="1"/>
</dbReference>
<evidence type="ECO:0000313" key="4">
    <source>
        <dbReference type="Proteomes" id="UP000292685"/>
    </source>
</evidence>
<dbReference type="CDD" id="cd02209">
    <property type="entry name" value="cupin_XRE_C"/>
    <property type="match status" value="1"/>
</dbReference>
<dbReference type="EMBL" id="SHLA01000001">
    <property type="protein sequence ID" value="RZU62226.1"/>
    <property type="molecule type" value="Genomic_DNA"/>
</dbReference>
<dbReference type="InterPro" id="IPR011051">
    <property type="entry name" value="RmlC_Cupin_sf"/>
</dbReference>
<dbReference type="PANTHER" id="PTHR46797:SF1">
    <property type="entry name" value="METHYLPHOSPHONATE SYNTHASE"/>
    <property type="match status" value="1"/>
</dbReference>
<dbReference type="SUPFAM" id="SSF47413">
    <property type="entry name" value="lambda repressor-like DNA-binding domains"/>
    <property type="match status" value="1"/>
</dbReference>
<evidence type="ECO:0000256" key="1">
    <source>
        <dbReference type="ARBA" id="ARBA00023125"/>
    </source>
</evidence>
<dbReference type="InterPro" id="IPR010982">
    <property type="entry name" value="Lambda_DNA-bd_dom_sf"/>
</dbReference>
<sequence length="192" mass="20543">MTENQDIAALIGQRVRSLRNKRAWTLDDLANRSGVSRRTLVTIEQGQANPSIAVLSSIGDALGVSFVALVETEPREQIRVIRAGEGPRIWQGNDGGSAHLAGSLPGANVAELWEFRMAPGEGYLGQPHPGGTRELVHVASGELTLSVLDQEYVLTEGDAATHPADVPHGYRNDGDGPVVFSNLVQYPSPQDT</sequence>
<accession>A0A4V2G9Y7</accession>
<dbReference type="PANTHER" id="PTHR46797">
    <property type="entry name" value="HTH-TYPE TRANSCRIPTIONAL REGULATOR"/>
    <property type="match status" value="1"/>
</dbReference>
<dbReference type="Gene3D" id="2.60.120.10">
    <property type="entry name" value="Jelly Rolls"/>
    <property type="match status" value="1"/>
</dbReference>
<name>A0A4V2G9Y7_9MICC</name>
<dbReference type="GO" id="GO:0003677">
    <property type="term" value="F:DNA binding"/>
    <property type="evidence" value="ECO:0007669"/>
    <property type="project" value="UniProtKB-KW"/>
</dbReference>
<dbReference type="SUPFAM" id="SSF51182">
    <property type="entry name" value="RmlC-like cupins"/>
    <property type="match status" value="1"/>
</dbReference>
<dbReference type="Gene3D" id="1.10.260.40">
    <property type="entry name" value="lambda repressor-like DNA-binding domains"/>
    <property type="match status" value="1"/>
</dbReference>
<reference evidence="3 4" key="1">
    <citation type="submission" date="2019-02" db="EMBL/GenBank/DDBJ databases">
        <title>Sequencing the genomes of 1000 actinobacteria strains.</title>
        <authorList>
            <person name="Klenk H.-P."/>
        </authorList>
    </citation>
    <scope>NUCLEOTIDE SEQUENCE [LARGE SCALE GENOMIC DNA]</scope>
    <source>
        <strain evidence="3 4">DSM 17364</strain>
    </source>
</reference>
<dbReference type="GO" id="GO:0005829">
    <property type="term" value="C:cytosol"/>
    <property type="evidence" value="ECO:0007669"/>
    <property type="project" value="TreeGrafter"/>
</dbReference>
<feature type="domain" description="HTH cro/C1-type" evidence="2">
    <location>
        <begin position="15"/>
        <end position="69"/>
    </location>
</feature>
<dbReference type="InterPro" id="IPR014710">
    <property type="entry name" value="RmlC-like_jellyroll"/>
</dbReference>
<dbReference type="Pfam" id="PF13560">
    <property type="entry name" value="HTH_31"/>
    <property type="match status" value="1"/>
</dbReference>
<comment type="caution">
    <text evidence="3">The sequence shown here is derived from an EMBL/GenBank/DDBJ whole genome shotgun (WGS) entry which is preliminary data.</text>
</comment>
<gene>
    <name evidence="3" type="ORF">EV380_1817</name>
</gene>
<dbReference type="RefSeq" id="WP_207219375.1">
    <property type="nucleotide sequence ID" value="NZ_SHLA01000001.1"/>
</dbReference>
<dbReference type="Pfam" id="PF07883">
    <property type="entry name" value="Cupin_2"/>
    <property type="match status" value="1"/>
</dbReference>